<feature type="binding site" evidence="8">
    <location>
        <position position="226"/>
    </location>
    <ligand>
        <name>FAD</name>
        <dbReference type="ChEBI" id="CHEBI:57692"/>
    </ligand>
</feature>
<dbReference type="Pfam" id="PF03441">
    <property type="entry name" value="FAD_binding_7"/>
    <property type="match status" value="1"/>
</dbReference>
<dbReference type="RefSeq" id="WP_147804055.1">
    <property type="nucleotide sequence ID" value="NZ_CP144914.1"/>
</dbReference>
<comment type="catalytic activity">
    <reaction evidence="7">
        <text>cyclobutadipyrimidine (in DNA) = 2 pyrimidine residues (in DNA).</text>
        <dbReference type="EC" id="4.1.99.3"/>
    </reaction>
</comment>
<feature type="site" description="Electron transfer via tryptophanyl radical" evidence="9">
    <location>
        <position position="308"/>
    </location>
</feature>
<keyword evidence="12" id="KW-0456">Lyase</keyword>
<keyword evidence="5 8" id="KW-0274">FAD</keyword>
<feature type="binding site" evidence="8">
    <location>
        <begin position="374"/>
        <end position="376"/>
    </location>
    <ligand>
        <name>FAD</name>
        <dbReference type="ChEBI" id="CHEBI:57692"/>
    </ligand>
</feature>
<dbReference type="InterPro" id="IPR005101">
    <property type="entry name" value="Cryptochr/Photolyase_FAD-bd"/>
</dbReference>
<dbReference type="GO" id="GO:0003677">
    <property type="term" value="F:DNA binding"/>
    <property type="evidence" value="ECO:0007669"/>
    <property type="project" value="TreeGrafter"/>
</dbReference>
<keyword evidence="6 10" id="KW-0157">Chromophore</keyword>
<dbReference type="InterPro" id="IPR018394">
    <property type="entry name" value="DNA_photolyase_1_CS_C"/>
</dbReference>
<evidence type="ECO:0000256" key="5">
    <source>
        <dbReference type="ARBA" id="ARBA00022827"/>
    </source>
</evidence>
<gene>
    <name evidence="12" type="ORF">FTX54_005425</name>
</gene>
<reference evidence="12 13" key="1">
    <citation type="submission" date="2024-01" db="EMBL/GenBank/DDBJ databases">
        <title>Complete Genome Sequence of Alkalicoccus halolimnae BZ-SZ-XJ29T, a Moderately Halophilic Bacterium Isolated from a Salt Lake.</title>
        <authorList>
            <person name="Zhao B."/>
        </authorList>
    </citation>
    <scope>NUCLEOTIDE SEQUENCE [LARGE SCALE GENOMIC DNA]</scope>
    <source>
        <strain evidence="12 13">BZ-SZ-XJ29</strain>
    </source>
</reference>
<protein>
    <recommendedName>
        <fullName evidence="3">Deoxyribodipyrimidine photo-lyase</fullName>
        <ecNumber evidence="2">4.1.99.3</ecNumber>
    </recommendedName>
</protein>
<evidence type="ECO:0000256" key="1">
    <source>
        <dbReference type="ARBA" id="ARBA00001932"/>
    </source>
</evidence>
<accession>A0A5C7FI05</accession>
<dbReference type="EMBL" id="CP144914">
    <property type="protein sequence ID" value="WWD81005.1"/>
    <property type="molecule type" value="Genomic_DNA"/>
</dbReference>
<evidence type="ECO:0000256" key="8">
    <source>
        <dbReference type="PIRSR" id="PIRSR602081-1"/>
    </source>
</evidence>
<dbReference type="Pfam" id="PF00875">
    <property type="entry name" value="DNA_photolyase"/>
    <property type="match status" value="1"/>
</dbReference>
<dbReference type="PROSITE" id="PS00394">
    <property type="entry name" value="DNA_PHOTOLYASES_1_1"/>
    <property type="match status" value="1"/>
</dbReference>
<feature type="binding site" evidence="8">
    <location>
        <position position="274"/>
    </location>
    <ligand>
        <name>FAD</name>
        <dbReference type="ChEBI" id="CHEBI:57692"/>
    </ligand>
</feature>
<proteinExistence type="inferred from homology"/>
<dbReference type="OrthoDB" id="9772484at2"/>
<dbReference type="GO" id="GO:0071949">
    <property type="term" value="F:FAD binding"/>
    <property type="evidence" value="ECO:0007669"/>
    <property type="project" value="TreeGrafter"/>
</dbReference>
<dbReference type="InterPro" id="IPR002081">
    <property type="entry name" value="Cryptochrome/DNA_photolyase_1"/>
</dbReference>
<dbReference type="PANTHER" id="PTHR11455:SF9">
    <property type="entry name" value="CRYPTOCHROME CIRCADIAN CLOCK 5 ISOFORM X1"/>
    <property type="match status" value="1"/>
</dbReference>
<evidence type="ECO:0000313" key="12">
    <source>
        <dbReference type="EMBL" id="WWD81005.1"/>
    </source>
</evidence>
<dbReference type="FunFam" id="1.10.579.10:FF:000003">
    <property type="entry name" value="Deoxyribodipyrimidine photo-lyase"/>
    <property type="match status" value="1"/>
</dbReference>
<name>A0A5C7FI05_9BACI</name>
<dbReference type="InterPro" id="IPR006050">
    <property type="entry name" value="DNA_photolyase_N"/>
</dbReference>
<dbReference type="KEGG" id="ahal:FTX54_005425"/>
<dbReference type="InterPro" id="IPR036155">
    <property type="entry name" value="Crypto/Photolyase_N_sf"/>
</dbReference>
<dbReference type="Gene3D" id="1.10.579.10">
    <property type="entry name" value="DNA Cyclobutane Dipyrimidine Photolyase, subunit A, domain 3"/>
    <property type="match status" value="1"/>
</dbReference>
<dbReference type="PANTHER" id="PTHR11455">
    <property type="entry name" value="CRYPTOCHROME"/>
    <property type="match status" value="1"/>
</dbReference>
<dbReference type="InterPro" id="IPR036134">
    <property type="entry name" value="Crypto/Photolyase_FAD-like_sf"/>
</dbReference>
<dbReference type="Gene3D" id="1.25.40.80">
    <property type="match status" value="1"/>
</dbReference>
<feature type="site" description="Electron transfer via tryptophanyl radical" evidence="9">
    <location>
        <position position="361"/>
    </location>
</feature>
<evidence type="ECO:0000313" key="13">
    <source>
        <dbReference type="Proteomes" id="UP000321816"/>
    </source>
</evidence>
<evidence type="ECO:0000256" key="4">
    <source>
        <dbReference type="ARBA" id="ARBA00022630"/>
    </source>
</evidence>
<dbReference type="InterPro" id="IPR014729">
    <property type="entry name" value="Rossmann-like_a/b/a_fold"/>
</dbReference>
<comment type="similarity">
    <text evidence="10">Belongs to the DNA photolyase family.</text>
</comment>
<dbReference type="GO" id="GO:0009416">
    <property type="term" value="P:response to light stimulus"/>
    <property type="evidence" value="ECO:0007669"/>
    <property type="project" value="TreeGrafter"/>
</dbReference>
<evidence type="ECO:0000256" key="2">
    <source>
        <dbReference type="ARBA" id="ARBA00013149"/>
    </source>
</evidence>
<comment type="cofactor">
    <cofactor evidence="8">
        <name>FAD</name>
        <dbReference type="ChEBI" id="CHEBI:57692"/>
    </cofactor>
    <text evidence="8">Binds 1 FAD per subunit.</text>
</comment>
<dbReference type="AlphaFoldDB" id="A0A5C7FI05"/>
<evidence type="ECO:0000256" key="10">
    <source>
        <dbReference type="RuleBase" id="RU004182"/>
    </source>
</evidence>
<keyword evidence="13" id="KW-1185">Reference proteome</keyword>
<dbReference type="GO" id="GO:0000719">
    <property type="term" value="P:photoreactive repair"/>
    <property type="evidence" value="ECO:0007669"/>
    <property type="project" value="UniProtKB-ARBA"/>
</dbReference>
<keyword evidence="4 8" id="KW-0285">Flavoprotein</keyword>
<comment type="cofactor">
    <cofactor evidence="1">
        <name>(6R)-5,10-methylene-5,6,7,8-tetrahydrofolate</name>
        <dbReference type="ChEBI" id="CHEBI:15636"/>
    </cofactor>
</comment>
<evidence type="ECO:0000256" key="6">
    <source>
        <dbReference type="ARBA" id="ARBA00022991"/>
    </source>
</evidence>
<feature type="site" description="Electron transfer via tryptophanyl radical" evidence="9">
    <location>
        <position position="384"/>
    </location>
</feature>
<evidence type="ECO:0000256" key="7">
    <source>
        <dbReference type="ARBA" id="ARBA00033999"/>
    </source>
</evidence>
<dbReference type="GO" id="GO:0003904">
    <property type="term" value="F:deoxyribodipyrimidine photo-lyase activity"/>
    <property type="evidence" value="ECO:0007669"/>
    <property type="project" value="UniProtKB-EC"/>
</dbReference>
<feature type="binding site" evidence="8">
    <location>
        <begin position="238"/>
        <end position="242"/>
    </location>
    <ligand>
        <name>FAD</name>
        <dbReference type="ChEBI" id="CHEBI:57692"/>
    </ligand>
</feature>
<sequence>MNETYVVWFRNDFRFHDNPAVHAALNEAQESDGNILFVFHLHPDFTGNTDLSNDYFFQTVRDFAEECEKINVKLHIISGTPKEAFDLLTERVGVINTVYHARDFTPFALQRDEEVRHTLQKHRIRLESVRGNYIHEPFEITKNNEEPYKVYTPYSRQWLRAEKTSLVQSDPDDISRFYGRIKAVDAESEKTFSTILNNCSSNWKKIGEKAALHRLEFFIKNVLSRYHHTRDLPEKAGTSRLSPYLRTGTLSVRQVYNAAAVQLEGKNNEGPETFIKELAWRDFYTMILTHFPETAEKEFQEKYRDLSWNNNQDHFSLWKQGMTGFPIVDAGMRQLNQIGWMHNRLRMITASFLTKDFQMDWRLGEKYFGEKLIDYDPASNIGGWQWAGSVGTDAVPYFRVFSPVRQSERFDPDGSYIRRYVPELKDVPDKFIHEPHKMPADIQDKASCRIGKDYPEPIVDHKQERKRAIAMFKEEGELL</sequence>
<dbReference type="PROSITE" id="PS51645">
    <property type="entry name" value="PHR_CRY_ALPHA_BETA"/>
    <property type="match status" value="1"/>
</dbReference>
<organism evidence="12 13">
    <name type="scientific">Alkalicoccus halolimnae</name>
    <dbReference type="NCBI Taxonomy" id="1667239"/>
    <lineage>
        <taxon>Bacteria</taxon>
        <taxon>Bacillati</taxon>
        <taxon>Bacillota</taxon>
        <taxon>Bacilli</taxon>
        <taxon>Bacillales</taxon>
        <taxon>Bacillaceae</taxon>
        <taxon>Alkalicoccus</taxon>
    </lineage>
</organism>
<dbReference type="SUPFAM" id="SSF48173">
    <property type="entry name" value="Cryptochrome/photolyase FAD-binding domain"/>
    <property type="match status" value="1"/>
</dbReference>
<evidence type="ECO:0000259" key="11">
    <source>
        <dbReference type="PROSITE" id="PS51645"/>
    </source>
</evidence>
<dbReference type="PRINTS" id="PR00147">
    <property type="entry name" value="DNAPHOTLYASE"/>
</dbReference>
<evidence type="ECO:0000256" key="9">
    <source>
        <dbReference type="PIRSR" id="PIRSR602081-2"/>
    </source>
</evidence>
<dbReference type="Proteomes" id="UP000321816">
    <property type="component" value="Chromosome"/>
</dbReference>
<dbReference type="Gene3D" id="3.40.50.620">
    <property type="entry name" value="HUPs"/>
    <property type="match status" value="1"/>
</dbReference>
<dbReference type="EC" id="4.1.99.3" evidence="2"/>
<dbReference type="SUPFAM" id="SSF52425">
    <property type="entry name" value="Cryptochrome/photolyase, N-terminal domain"/>
    <property type="match status" value="1"/>
</dbReference>
<evidence type="ECO:0000256" key="3">
    <source>
        <dbReference type="ARBA" id="ARBA00014046"/>
    </source>
</evidence>
<feature type="binding site" evidence="8">
    <location>
        <begin position="277"/>
        <end position="284"/>
    </location>
    <ligand>
        <name>FAD</name>
        <dbReference type="ChEBI" id="CHEBI:57692"/>
    </ligand>
</feature>
<feature type="domain" description="Photolyase/cryptochrome alpha/beta" evidence="11">
    <location>
        <begin position="3"/>
        <end position="134"/>
    </location>
</feature>